<feature type="transmembrane region" description="Helical" evidence="5">
    <location>
        <begin position="30"/>
        <end position="51"/>
    </location>
</feature>
<evidence type="ECO:0000313" key="6">
    <source>
        <dbReference type="EMBL" id="KMO86877.1"/>
    </source>
</evidence>
<keyword evidence="2 5" id="KW-0812">Transmembrane</keyword>
<reference evidence="6 7" key="1">
    <citation type="submission" date="2015-06" db="EMBL/GenBank/DDBJ databases">
        <title>Draft genome sequence of beer spoilage bacterium Megasphaera cerevisiae type strain 20462.</title>
        <authorList>
            <person name="Kutumbaka K."/>
            <person name="Pasmowitz J."/>
            <person name="Mategko J."/>
            <person name="Reyes D."/>
            <person name="Friedrich A."/>
            <person name="Han S."/>
            <person name="Martens-Habbena W."/>
            <person name="Neal-McKinney J."/>
            <person name="Janagama H.K."/>
            <person name="Nadala C."/>
            <person name="Samadpour M."/>
        </authorList>
    </citation>
    <scope>NUCLEOTIDE SEQUENCE [LARGE SCALE GENOMIC DNA]</scope>
    <source>
        <strain evidence="6 7">DSM 20462</strain>
    </source>
</reference>
<evidence type="ECO:0000256" key="5">
    <source>
        <dbReference type="SAM" id="Phobius"/>
    </source>
</evidence>
<dbReference type="NCBIfam" id="TIGR01593">
    <property type="entry name" value="holin_tox_secr"/>
    <property type="match status" value="1"/>
</dbReference>
<evidence type="ECO:0000313" key="7">
    <source>
        <dbReference type="Proteomes" id="UP000036503"/>
    </source>
</evidence>
<dbReference type="Proteomes" id="UP000036503">
    <property type="component" value="Unassembled WGS sequence"/>
</dbReference>
<dbReference type="Pfam" id="PF05105">
    <property type="entry name" value="Phage_holin_4_1"/>
    <property type="match status" value="1"/>
</dbReference>
<evidence type="ECO:0000256" key="4">
    <source>
        <dbReference type="ARBA" id="ARBA00023136"/>
    </source>
</evidence>
<organism evidence="6 7">
    <name type="scientific">Megasphaera cerevisiae DSM 20462</name>
    <dbReference type="NCBI Taxonomy" id="1122219"/>
    <lineage>
        <taxon>Bacteria</taxon>
        <taxon>Bacillati</taxon>
        <taxon>Bacillota</taxon>
        <taxon>Negativicutes</taxon>
        <taxon>Veillonellales</taxon>
        <taxon>Veillonellaceae</taxon>
        <taxon>Megasphaera</taxon>
    </lineage>
</organism>
<protein>
    <submittedName>
        <fullName evidence="6">Prophage LambdaSa04 protein</fullName>
    </submittedName>
</protein>
<keyword evidence="7" id="KW-1185">Reference proteome</keyword>
<dbReference type="InParanoid" id="A0A0J6WYD0"/>
<dbReference type="FunCoup" id="A0A0J6WYD0">
    <property type="interactions" value="9"/>
</dbReference>
<sequence length="138" mass="14879">MAPVHTEIEWGTAVSVAGTVFTFLIGWNSIIEALVVAMVIDYITGILAAYINPSLALNSQKGFKGICKKIVVLLLVTLAHELDKATGQPAMQSIVVWFFIGNEGLSILENAGKAGLPIPQKLRDTLEQLACEKKGEQK</sequence>
<evidence type="ECO:0000256" key="3">
    <source>
        <dbReference type="ARBA" id="ARBA00022989"/>
    </source>
</evidence>
<keyword evidence="4 5" id="KW-0472">Membrane</keyword>
<dbReference type="AlphaFoldDB" id="A0A0J6WYD0"/>
<keyword evidence="3 5" id="KW-1133">Transmembrane helix</keyword>
<comment type="subcellular location">
    <subcellularLocation>
        <location evidence="1">Membrane</location>
        <topology evidence="1">Multi-pass membrane protein</topology>
    </subcellularLocation>
</comment>
<proteinExistence type="predicted"/>
<evidence type="ECO:0000256" key="1">
    <source>
        <dbReference type="ARBA" id="ARBA00004141"/>
    </source>
</evidence>
<dbReference type="EMBL" id="LEKT01000014">
    <property type="protein sequence ID" value="KMO86877.1"/>
    <property type="molecule type" value="Genomic_DNA"/>
</dbReference>
<comment type="caution">
    <text evidence="6">The sequence shown here is derived from an EMBL/GenBank/DDBJ whole genome shotgun (WGS) entry which is preliminary data.</text>
</comment>
<accession>A0A0J6WYD0</accession>
<dbReference type="GO" id="GO:0016020">
    <property type="term" value="C:membrane"/>
    <property type="evidence" value="ECO:0007669"/>
    <property type="project" value="UniProtKB-SubCell"/>
</dbReference>
<dbReference type="PATRIC" id="fig|1122219.3.peg.639"/>
<name>A0A0J6WYD0_9FIRM</name>
<gene>
    <name evidence="6" type="ORF">AB840_06015</name>
</gene>
<evidence type="ECO:0000256" key="2">
    <source>
        <dbReference type="ARBA" id="ARBA00022692"/>
    </source>
</evidence>
<dbReference type="InterPro" id="IPR006480">
    <property type="entry name" value="Phage_holin_4_1"/>
</dbReference>